<name>A0ACC0ERP2_9BASI</name>
<dbReference type="Proteomes" id="UP001060170">
    <property type="component" value="Chromosome 3"/>
</dbReference>
<dbReference type="EMBL" id="CM045867">
    <property type="protein sequence ID" value="KAI7959117.1"/>
    <property type="molecule type" value="Genomic_DNA"/>
</dbReference>
<accession>A0ACC0ERP2</accession>
<reference evidence="2" key="1">
    <citation type="journal article" date="2018" name="BMC Genomics">
        <title>Genomic insights into host adaptation between the wheat stripe rust pathogen (Puccinia striiformis f. sp. tritici) and the barley stripe rust pathogen (Puccinia striiformis f. sp. hordei).</title>
        <authorList>
            <person name="Xia C."/>
            <person name="Wang M."/>
            <person name="Yin C."/>
            <person name="Cornejo O.E."/>
            <person name="Hulbert S.H."/>
            <person name="Chen X."/>
        </authorList>
    </citation>
    <scope>NUCLEOTIDE SEQUENCE [LARGE SCALE GENOMIC DNA]</scope>
    <source>
        <strain evidence="2">93-210</strain>
    </source>
</reference>
<evidence type="ECO:0000313" key="2">
    <source>
        <dbReference type="Proteomes" id="UP001060170"/>
    </source>
</evidence>
<protein>
    <submittedName>
        <fullName evidence="1">Uncharacterized protein</fullName>
    </submittedName>
</protein>
<gene>
    <name evidence="1" type="ORF">MJO28_002908</name>
</gene>
<proteinExistence type="predicted"/>
<organism evidence="1 2">
    <name type="scientific">Puccinia striiformis f. sp. tritici</name>
    <dbReference type="NCBI Taxonomy" id="168172"/>
    <lineage>
        <taxon>Eukaryota</taxon>
        <taxon>Fungi</taxon>
        <taxon>Dikarya</taxon>
        <taxon>Basidiomycota</taxon>
        <taxon>Pucciniomycotina</taxon>
        <taxon>Pucciniomycetes</taxon>
        <taxon>Pucciniales</taxon>
        <taxon>Pucciniaceae</taxon>
        <taxon>Puccinia</taxon>
    </lineage>
</organism>
<comment type="caution">
    <text evidence="1">The sequence shown here is derived from an EMBL/GenBank/DDBJ whole genome shotgun (WGS) entry which is preliminary data.</text>
</comment>
<reference evidence="2" key="2">
    <citation type="journal article" date="2018" name="Mol. Plant Microbe Interact.">
        <title>Genome sequence resources for the wheat stripe rust pathogen (Puccinia striiformis f. sp. tritici) and the barley stripe rust pathogen (Puccinia striiformis f. sp. hordei).</title>
        <authorList>
            <person name="Xia C."/>
            <person name="Wang M."/>
            <person name="Yin C."/>
            <person name="Cornejo O.E."/>
            <person name="Hulbert S.H."/>
            <person name="Chen X."/>
        </authorList>
    </citation>
    <scope>NUCLEOTIDE SEQUENCE [LARGE SCALE GENOMIC DNA]</scope>
    <source>
        <strain evidence="2">93-210</strain>
    </source>
</reference>
<keyword evidence="2" id="KW-1185">Reference proteome</keyword>
<sequence>MMRLLPFIRSSSQPTPDTFKKELKSTITIYSSWIWSIYSLIYYFEWKPPLNHSLKLLPIIYIPIGIGINWKNLRKTIAYYSTKDLLDIYDEKLKSNHNNQSVKKLSPSPNNNQQQQAGDKPISIGTPLSNRSPSTTNPNGIPISNLPQSHFEQQKLQSHLQQLDTPSPPPPPSHTAGKGSADWFAEVLLGDDESKPQSKYALIWLN</sequence>
<reference evidence="1 2" key="3">
    <citation type="journal article" date="2022" name="Microbiol. Spectr.">
        <title>Folding features and dynamics of 3D genome architecture in plant fungal pathogens.</title>
        <authorList>
            <person name="Xia C."/>
        </authorList>
    </citation>
    <scope>NUCLEOTIDE SEQUENCE [LARGE SCALE GENOMIC DNA]</scope>
    <source>
        <strain evidence="1 2">93-210</strain>
    </source>
</reference>
<evidence type="ECO:0000313" key="1">
    <source>
        <dbReference type="EMBL" id="KAI7959117.1"/>
    </source>
</evidence>